<comment type="caution">
    <text evidence="3">The sequence shown here is derived from an EMBL/GenBank/DDBJ whole genome shotgun (WGS) entry which is preliminary data.</text>
</comment>
<proteinExistence type="predicted"/>
<organism evidence="3 4">
    <name type="scientific">Anaerosphaera multitolerans</name>
    <dbReference type="NCBI Taxonomy" id="2487351"/>
    <lineage>
        <taxon>Bacteria</taxon>
        <taxon>Bacillati</taxon>
        <taxon>Bacillota</taxon>
        <taxon>Tissierellia</taxon>
        <taxon>Tissierellales</taxon>
        <taxon>Peptoniphilaceae</taxon>
        <taxon>Anaerosphaera</taxon>
    </lineage>
</organism>
<dbReference type="EMBL" id="RLIH01000006">
    <property type="protein sequence ID" value="RVU54821.1"/>
    <property type="molecule type" value="Genomic_DNA"/>
</dbReference>
<dbReference type="AlphaFoldDB" id="A0A437S772"/>
<evidence type="ECO:0000313" key="3">
    <source>
        <dbReference type="EMBL" id="RVU54821.1"/>
    </source>
</evidence>
<evidence type="ECO:0000256" key="1">
    <source>
        <dbReference type="ARBA" id="ARBA00022801"/>
    </source>
</evidence>
<dbReference type="CDD" id="cd00840">
    <property type="entry name" value="MPP_Mre11_N"/>
    <property type="match status" value="1"/>
</dbReference>
<keyword evidence="4" id="KW-1185">Reference proteome</keyword>
<keyword evidence="3" id="KW-0540">Nuclease</keyword>
<protein>
    <submittedName>
        <fullName evidence="3">DNA repair exonuclease</fullName>
    </submittedName>
</protein>
<dbReference type="InterPro" id="IPR050535">
    <property type="entry name" value="DNA_Repair-Maintenance_Comp"/>
</dbReference>
<sequence>MKILHTADLHLGRFYKGELPREISSLRREELWKSFTNTINYIEKNNIEVFLICGDIYEREFFTLADMLRFSELINSLKNTYTFIVGGNHDYIDENSLLYKVDFNEKVHIFKGSEYFDIDELNLRVHGISWNRQFDFSADLNFEIDKSKTNILMLHGTVGGRSHFPLDLKAINSYEFDYIALGHIHLSQRIQENCYYCGCPEALSFSETGGKGFIVVELDKGVRKVEFIENSIRNYNEIFLDIEEDMSIGAILEKFHLLLRDKEDDLNRIVVRGNHNRPGYVAEVLKGQKDYFYIEIIDELSLSIPLKELYRANSDNIIGRYIELAKDDEKLLSVGLRALLEAKDED</sequence>
<dbReference type="Pfam" id="PF00149">
    <property type="entry name" value="Metallophos"/>
    <property type="match status" value="1"/>
</dbReference>
<keyword evidence="1" id="KW-0378">Hydrolase</keyword>
<dbReference type="RefSeq" id="WP_127724474.1">
    <property type="nucleotide sequence ID" value="NZ_RLIH01000006.1"/>
</dbReference>
<keyword evidence="3" id="KW-0269">Exonuclease</keyword>
<dbReference type="InterPro" id="IPR004843">
    <property type="entry name" value="Calcineurin-like_PHP"/>
</dbReference>
<evidence type="ECO:0000259" key="2">
    <source>
        <dbReference type="Pfam" id="PF00149"/>
    </source>
</evidence>
<dbReference type="Gene3D" id="3.60.21.10">
    <property type="match status" value="1"/>
</dbReference>
<dbReference type="InterPro" id="IPR029052">
    <property type="entry name" value="Metallo-depent_PP-like"/>
</dbReference>
<dbReference type="GO" id="GO:0004527">
    <property type="term" value="F:exonuclease activity"/>
    <property type="evidence" value="ECO:0007669"/>
    <property type="project" value="UniProtKB-KW"/>
</dbReference>
<gene>
    <name evidence="3" type="ORF">EF514_05740</name>
</gene>
<dbReference type="OrthoDB" id="9773856at2"/>
<dbReference type="InterPro" id="IPR041796">
    <property type="entry name" value="Mre11_N"/>
</dbReference>
<name>A0A437S772_9FIRM</name>
<dbReference type="Proteomes" id="UP000288812">
    <property type="component" value="Unassembled WGS sequence"/>
</dbReference>
<feature type="domain" description="Calcineurin-like phosphoesterase" evidence="2">
    <location>
        <begin position="1"/>
        <end position="185"/>
    </location>
</feature>
<dbReference type="SUPFAM" id="SSF56300">
    <property type="entry name" value="Metallo-dependent phosphatases"/>
    <property type="match status" value="1"/>
</dbReference>
<accession>A0A437S772</accession>
<evidence type="ECO:0000313" key="4">
    <source>
        <dbReference type="Proteomes" id="UP000288812"/>
    </source>
</evidence>
<dbReference type="PANTHER" id="PTHR30337">
    <property type="entry name" value="COMPONENT OF ATP-DEPENDENT DSDNA EXONUCLEASE"/>
    <property type="match status" value="1"/>
</dbReference>
<reference evidence="3 4" key="1">
    <citation type="submission" date="2018-11" db="EMBL/GenBank/DDBJ databases">
        <title>Genome sequencing and assembly of Anaerosphaera sp. nov., GS7-6-2.</title>
        <authorList>
            <person name="Rettenmaier R."/>
            <person name="Liebl W."/>
            <person name="Zverlov V."/>
        </authorList>
    </citation>
    <scope>NUCLEOTIDE SEQUENCE [LARGE SCALE GENOMIC DNA]</scope>
    <source>
        <strain evidence="3 4">GS7-6-2</strain>
    </source>
</reference>